<dbReference type="Pfam" id="PF05117">
    <property type="entry name" value="DUF695"/>
    <property type="match status" value="1"/>
</dbReference>
<dbReference type="Proteomes" id="UP000757103">
    <property type="component" value="Unassembled WGS sequence"/>
</dbReference>
<name>A0A921MSJ7_9BACT</name>
<dbReference type="EMBL" id="DYUD01000026">
    <property type="protein sequence ID" value="HJG89789.1"/>
    <property type="molecule type" value="Genomic_DNA"/>
</dbReference>
<proteinExistence type="predicted"/>
<protein>
    <submittedName>
        <fullName evidence="2">DUF695 domain-containing protein</fullName>
    </submittedName>
</protein>
<sequence>MKLGDAWFSAIAEAEENDHMIIVSGRTEIEPFIQSGKFKERVEITWKYEPDSKGMPHEATAELMEEAQTALKRAMEKDKLAIFTGIYTGDGERTWVFYTRNVPAFGRMLNEALAPFETLPLSIYTEKDPEWNEYREMCELQGQEADDENDDETPEE</sequence>
<evidence type="ECO:0000259" key="1">
    <source>
        <dbReference type="Pfam" id="PF05117"/>
    </source>
</evidence>
<accession>A0A921MSJ7</accession>
<evidence type="ECO:0000313" key="3">
    <source>
        <dbReference type="Proteomes" id="UP000757103"/>
    </source>
</evidence>
<dbReference type="RefSeq" id="WP_273306849.1">
    <property type="nucleotide sequence ID" value="NZ_DYUD01000026.1"/>
</dbReference>
<feature type="domain" description="DUF695" evidence="1">
    <location>
        <begin position="16"/>
        <end position="136"/>
    </location>
</feature>
<reference evidence="2" key="2">
    <citation type="submission" date="2021-09" db="EMBL/GenBank/DDBJ databases">
        <authorList>
            <person name="Gilroy R."/>
        </authorList>
    </citation>
    <scope>NUCLEOTIDE SEQUENCE</scope>
    <source>
        <strain evidence="2">CHK121-7720</strain>
    </source>
</reference>
<gene>
    <name evidence="2" type="ORF">K8U91_10030</name>
</gene>
<evidence type="ECO:0000313" key="2">
    <source>
        <dbReference type="EMBL" id="HJG89789.1"/>
    </source>
</evidence>
<dbReference type="InterPro" id="IPR016097">
    <property type="entry name" value="DUF695"/>
</dbReference>
<dbReference type="AlphaFoldDB" id="A0A921MSJ7"/>
<comment type="caution">
    <text evidence="2">The sequence shown here is derived from an EMBL/GenBank/DDBJ whole genome shotgun (WGS) entry which is preliminary data.</text>
</comment>
<organism evidence="2 3">
    <name type="scientific">Barnesiella viscericola</name>
    <dbReference type="NCBI Taxonomy" id="397865"/>
    <lineage>
        <taxon>Bacteria</taxon>
        <taxon>Pseudomonadati</taxon>
        <taxon>Bacteroidota</taxon>
        <taxon>Bacteroidia</taxon>
        <taxon>Bacteroidales</taxon>
        <taxon>Barnesiellaceae</taxon>
        <taxon>Barnesiella</taxon>
    </lineage>
</organism>
<reference evidence="2" key="1">
    <citation type="journal article" date="2021" name="PeerJ">
        <title>Extensive microbial diversity within the chicken gut microbiome revealed by metagenomics and culture.</title>
        <authorList>
            <person name="Gilroy R."/>
            <person name="Ravi A."/>
            <person name="Getino M."/>
            <person name="Pursley I."/>
            <person name="Horton D.L."/>
            <person name="Alikhan N.F."/>
            <person name="Baker D."/>
            <person name="Gharbi K."/>
            <person name="Hall N."/>
            <person name="Watson M."/>
            <person name="Adriaenssens E.M."/>
            <person name="Foster-Nyarko E."/>
            <person name="Jarju S."/>
            <person name="Secka A."/>
            <person name="Antonio M."/>
            <person name="Oren A."/>
            <person name="Chaudhuri R.R."/>
            <person name="La Ragione R."/>
            <person name="Hildebrand F."/>
            <person name="Pallen M.J."/>
        </authorList>
    </citation>
    <scope>NUCLEOTIDE SEQUENCE</scope>
    <source>
        <strain evidence="2">CHK121-7720</strain>
    </source>
</reference>